<evidence type="ECO:0008006" key="5">
    <source>
        <dbReference type="Google" id="ProtNLM"/>
    </source>
</evidence>
<keyword evidence="1" id="KW-0812">Transmembrane</keyword>
<feature type="signal peptide" evidence="2">
    <location>
        <begin position="1"/>
        <end position="19"/>
    </location>
</feature>
<accession>A0A9P5MNX8</accession>
<evidence type="ECO:0000256" key="1">
    <source>
        <dbReference type="SAM" id="Phobius"/>
    </source>
</evidence>
<protein>
    <recommendedName>
        <fullName evidence="5">NADH dehydrogenase subunit 6</fullName>
    </recommendedName>
</protein>
<dbReference type="OrthoDB" id="2653326at2759"/>
<gene>
    <name evidence="3" type="ORF">DFH94DRAFT_775606</name>
</gene>
<keyword evidence="1" id="KW-1133">Transmembrane helix</keyword>
<feature type="chain" id="PRO_5040278031" description="NADH dehydrogenase subunit 6" evidence="2">
    <location>
        <begin position="20"/>
        <end position="110"/>
    </location>
</feature>
<feature type="transmembrane region" description="Helical" evidence="1">
    <location>
        <begin position="43"/>
        <end position="60"/>
    </location>
</feature>
<evidence type="ECO:0000313" key="4">
    <source>
        <dbReference type="Proteomes" id="UP000759537"/>
    </source>
</evidence>
<organism evidence="3 4">
    <name type="scientific">Russula ochroleuca</name>
    <dbReference type="NCBI Taxonomy" id="152965"/>
    <lineage>
        <taxon>Eukaryota</taxon>
        <taxon>Fungi</taxon>
        <taxon>Dikarya</taxon>
        <taxon>Basidiomycota</taxon>
        <taxon>Agaricomycotina</taxon>
        <taxon>Agaricomycetes</taxon>
        <taxon>Russulales</taxon>
        <taxon>Russulaceae</taxon>
        <taxon>Russula</taxon>
    </lineage>
</organism>
<reference evidence="3" key="2">
    <citation type="journal article" date="2020" name="Nat. Commun.">
        <title>Large-scale genome sequencing of mycorrhizal fungi provides insights into the early evolution of symbiotic traits.</title>
        <authorList>
            <person name="Miyauchi S."/>
            <person name="Kiss E."/>
            <person name="Kuo A."/>
            <person name="Drula E."/>
            <person name="Kohler A."/>
            <person name="Sanchez-Garcia M."/>
            <person name="Morin E."/>
            <person name="Andreopoulos B."/>
            <person name="Barry K.W."/>
            <person name="Bonito G."/>
            <person name="Buee M."/>
            <person name="Carver A."/>
            <person name="Chen C."/>
            <person name="Cichocki N."/>
            <person name="Clum A."/>
            <person name="Culley D."/>
            <person name="Crous P.W."/>
            <person name="Fauchery L."/>
            <person name="Girlanda M."/>
            <person name="Hayes R.D."/>
            <person name="Keri Z."/>
            <person name="LaButti K."/>
            <person name="Lipzen A."/>
            <person name="Lombard V."/>
            <person name="Magnuson J."/>
            <person name="Maillard F."/>
            <person name="Murat C."/>
            <person name="Nolan M."/>
            <person name="Ohm R.A."/>
            <person name="Pangilinan J."/>
            <person name="Pereira M.F."/>
            <person name="Perotto S."/>
            <person name="Peter M."/>
            <person name="Pfister S."/>
            <person name="Riley R."/>
            <person name="Sitrit Y."/>
            <person name="Stielow J.B."/>
            <person name="Szollosi G."/>
            <person name="Zifcakova L."/>
            <person name="Stursova M."/>
            <person name="Spatafora J.W."/>
            <person name="Tedersoo L."/>
            <person name="Vaario L.M."/>
            <person name="Yamada A."/>
            <person name="Yan M."/>
            <person name="Wang P."/>
            <person name="Xu J."/>
            <person name="Bruns T."/>
            <person name="Baldrian P."/>
            <person name="Vilgalys R."/>
            <person name="Dunand C."/>
            <person name="Henrissat B."/>
            <person name="Grigoriev I.V."/>
            <person name="Hibbett D."/>
            <person name="Nagy L.G."/>
            <person name="Martin F.M."/>
        </authorList>
    </citation>
    <scope>NUCLEOTIDE SEQUENCE</scope>
    <source>
        <strain evidence="3">Prilba</strain>
    </source>
</reference>
<proteinExistence type="predicted"/>
<keyword evidence="1" id="KW-0472">Membrane</keyword>
<sequence>MGALLSFLVMLFLPPLLLGLCMQPRDVMTSLLHYWLASSGDPPLLFFFTLCCICNFLQMLLQSADDLIGVSLVYLVSGALFLFIWMGRMLGLCSIGCSIQSFVIASFSRQ</sequence>
<dbReference type="Proteomes" id="UP000759537">
    <property type="component" value="Unassembled WGS sequence"/>
</dbReference>
<dbReference type="AlphaFoldDB" id="A0A9P5MNX8"/>
<reference evidence="3" key="1">
    <citation type="submission" date="2019-10" db="EMBL/GenBank/DDBJ databases">
        <authorList>
            <consortium name="DOE Joint Genome Institute"/>
            <person name="Kuo A."/>
            <person name="Miyauchi S."/>
            <person name="Kiss E."/>
            <person name="Drula E."/>
            <person name="Kohler A."/>
            <person name="Sanchez-Garcia M."/>
            <person name="Andreopoulos B."/>
            <person name="Barry K.W."/>
            <person name="Bonito G."/>
            <person name="Buee M."/>
            <person name="Carver A."/>
            <person name="Chen C."/>
            <person name="Cichocki N."/>
            <person name="Clum A."/>
            <person name="Culley D."/>
            <person name="Crous P.W."/>
            <person name="Fauchery L."/>
            <person name="Girlanda M."/>
            <person name="Hayes R."/>
            <person name="Keri Z."/>
            <person name="LaButti K."/>
            <person name="Lipzen A."/>
            <person name="Lombard V."/>
            <person name="Magnuson J."/>
            <person name="Maillard F."/>
            <person name="Morin E."/>
            <person name="Murat C."/>
            <person name="Nolan M."/>
            <person name="Ohm R."/>
            <person name="Pangilinan J."/>
            <person name="Pereira M."/>
            <person name="Perotto S."/>
            <person name="Peter M."/>
            <person name="Riley R."/>
            <person name="Sitrit Y."/>
            <person name="Stielow B."/>
            <person name="Szollosi G."/>
            <person name="Zifcakova L."/>
            <person name="Stursova M."/>
            <person name="Spatafora J.W."/>
            <person name="Tedersoo L."/>
            <person name="Vaario L.-M."/>
            <person name="Yamada A."/>
            <person name="Yan M."/>
            <person name="Wang P."/>
            <person name="Xu J."/>
            <person name="Bruns T."/>
            <person name="Baldrian P."/>
            <person name="Vilgalys R."/>
            <person name="Henrissat B."/>
            <person name="Grigoriev I.V."/>
            <person name="Hibbett D."/>
            <person name="Nagy L.G."/>
            <person name="Martin F.M."/>
        </authorList>
    </citation>
    <scope>NUCLEOTIDE SEQUENCE</scope>
    <source>
        <strain evidence="3">Prilba</strain>
    </source>
</reference>
<feature type="transmembrane region" description="Helical" evidence="1">
    <location>
        <begin position="67"/>
        <end position="83"/>
    </location>
</feature>
<comment type="caution">
    <text evidence="3">The sequence shown here is derived from an EMBL/GenBank/DDBJ whole genome shotgun (WGS) entry which is preliminary data.</text>
</comment>
<keyword evidence="2" id="KW-0732">Signal</keyword>
<evidence type="ECO:0000256" key="2">
    <source>
        <dbReference type="SAM" id="SignalP"/>
    </source>
</evidence>
<dbReference type="EMBL" id="WHVB01000030">
    <property type="protein sequence ID" value="KAF8468724.1"/>
    <property type="molecule type" value="Genomic_DNA"/>
</dbReference>
<keyword evidence="4" id="KW-1185">Reference proteome</keyword>
<evidence type="ECO:0000313" key="3">
    <source>
        <dbReference type="EMBL" id="KAF8468724.1"/>
    </source>
</evidence>
<name>A0A9P5MNX8_9AGAM</name>